<evidence type="ECO:0000256" key="1">
    <source>
        <dbReference type="SAM" id="SignalP"/>
    </source>
</evidence>
<sequence length="76" mass="8391">MRNNLIIIAFASLAVAISAWVFAPAQASFCVSTIEREVAEKTSEVKVLAEDEVCRIDQRGLASYLLLNRLASHRGR</sequence>
<dbReference type="STRING" id="1121439.dsat_2486"/>
<organism evidence="2 3">
    <name type="scientific">Alkalidesulfovibrio alkalitolerans DSM 16529</name>
    <dbReference type="NCBI Taxonomy" id="1121439"/>
    <lineage>
        <taxon>Bacteria</taxon>
        <taxon>Pseudomonadati</taxon>
        <taxon>Thermodesulfobacteriota</taxon>
        <taxon>Desulfovibrionia</taxon>
        <taxon>Desulfovibrionales</taxon>
        <taxon>Desulfovibrionaceae</taxon>
        <taxon>Alkalidesulfovibrio</taxon>
    </lineage>
</organism>
<accession>S7US40</accession>
<name>S7US40_9BACT</name>
<gene>
    <name evidence="2" type="ORF">dsat_2486</name>
</gene>
<protein>
    <submittedName>
        <fullName evidence="2">Uncharacterized protein</fullName>
    </submittedName>
</protein>
<reference evidence="2 3" key="1">
    <citation type="journal article" date="2013" name="Genome Announc.">
        <title>Draft genome sequences for three mercury-methylating, sulfate-reducing bacteria.</title>
        <authorList>
            <person name="Brown S.D."/>
            <person name="Hurt R.A.Jr."/>
            <person name="Gilmour C.C."/>
            <person name="Elias D.A."/>
        </authorList>
    </citation>
    <scope>NUCLEOTIDE SEQUENCE [LARGE SCALE GENOMIC DNA]</scope>
    <source>
        <strain evidence="2 3">DSM 16529</strain>
    </source>
</reference>
<comment type="caution">
    <text evidence="2">The sequence shown here is derived from an EMBL/GenBank/DDBJ whole genome shotgun (WGS) entry which is preliminary data.</text>
</comment>
<evidence type="ECO:0000313" key="3">
    <source>
        <dbReference type="Proteomes" id="UP000014975"/>
    </source>
</evidence>
<evidence type="ECO:0000313" key="2">
    <source>
        <dbReference type="EMBL" id="EPR35123.1"/>
    </source>
</evidence>
<dbReference type="PATRIC" id="fig|1121439.3.peg.883"/>
<dbReference type="AlphaFoldDB" id="S7US40"/>
<feature type="chain" id="PRO_5004545511" evidence="1">
    <location>
        <begin position="28"/>
        <end position="76"/>
    </location>
</feature>
<keyword evidence="3" id="KW-1185">Reference proteome</keyword>
<keyword evidence="1" id="KW-0732">Signal</keyword>
<feature type="signal peptide" evidence="1">
    <location>
        <begin position="1"/>
        <end position="27"/>
    </location>
</feature>
<proteinExistence type="predicted"/>
<dbReference type="EMBL" id="ATHI01000005">
    <property type="protein sequence ID" value="EPR35123.1"/>
    <property type="molecule type" value="Genomic_DNA"/>
</dbReference>
<dbReference type="Proteomes" id="UP000014975">
    <property type="component" value="Unassembled WGS sequence"/>
</dbReference>
<dbReference type="RefSeq" id="WP_020886372.1">
    <property type="nucleotide sequence ID" value="NZ_ATHI01000005.1"/>
</dbReference>